<evidence type="ECO:0000256" key="5">
    <source>
        <dbReference type="ARBA" id="ARBA00022801"/>
    </source>
</evidence>
<keyword evidence="5 7" id="KW-0378">Hydrolase</keyword>
<dbReference type="GO" id="GO:0030248">
    <property type="term" value="F:cellulose binding"/>
    <property type="evidence" value="ECO:0007669"/>
    <property type="project" value="InterPro"/>
</dbReference>
<dbReference type="Proteomes" id="UP001365542">
    <property type="component" value="Unassembled WGS sequence"/>
</dbReference>
<dbReference type="EMBL" id="JAVHJO010000002">
    <property type="protein sequence ID" value="KAK6542415.1"/>
    <property type="molecule type" value="Genomic_DNA"/>
</dbReference>
<proteinExistence type="inferred from homology"/>
<dbReference type="InterPro" id="IPR035971">
    <property type="entry name" value="CBD_sf"/>
</dbReference>
<dbReference type="AlphaFoldDB" id="A0AAV9XKV8"/>
<dbReference type="SUPFAM" id="SSF57180">
    <property type="entry name" value="Cellulose-binding domain"/>
    <property type="match status" value="1"/>
</dbReference>
<evidence type="ECO:0000256" key="1">
    <source>
        <dbReference type="ARBA" id="ARBA00000966"/>
    </source>
</evidence>
<comment type="catalytic activity">
    <reaction evidence="1">
        <text>Endohydrolysis of (1-&gt;4)-beta-D-glucosidic linkages in cellulose, lichenin and cereal beta-D-glucans.</text>
        <dbReference type="EC" id="3.2.1.4"/>
    </reaction>
</comment>
<dbReference type="Gene3D" id="3.20.20.80">
    <property type="entry name" value="Glycosidases"/>
    <property type="match status" value="1"/>
</dbReference>
<reference evidence="10 11" key="1">
    <citation type="submission" date="2019-10" db="EMBL/GenBank/DDBJ databases">
        <authorList>
            <person name="Palmer J.M."/>
        </authorList>
    </citation>
    <scope>NUCLEOTIDE SEQUENCE [LARGE SCALE GENOMIC DNA]</scope>
    <source>
        <strain evidence="10 11">TWF694</strain>
    </source>
</reference>
<feature type="domain" description="CBM1" evidence="9">
    <location>
        <begin position="20"/>
        <end position="56"/>
    </location>
</feature>
<dbReference type="GO" id="GO:0009251">
    <property type="term" value="P:glucan catabolic process"/>
    <property type="evidence" value="ECO:0007669"/>
    <property type="project" value="TreeGrafter"/>
</dbReference>
<dbReference type="PROSITE" id="PS00562">
    <property type="entry name" value="CBM1_1"/>
    <property type="match status" value="1"/>
</dbReference>
<evidence type="ECO:0000256" key="7">
    <source>
        <dbReference type="RuleBase" id="RU361153"/>
    </source>
</evidence>
<evidence type="ECO:0000259" key="9">
    <source>
        <dbReference type="PROSITE" id="PS51164"/>
    </source>
</evidence>
<dbReference type="InterPro" id="IPR000254">
    <property type="entry name" value="CBD"/>
</dbReference>
<feature type="signal peptide" evidence="8">
    <location>
        <begin position="1"/>
        <end position="20"/>
    </location>
</feature>
<dbReference type="InterPro" id="IPR001547">
    <property type="entry name" value="Glyco_hydro_5"/>
</dbReference>
<evidence type="ECO:0000256" key="3">
    <source>
        <dbReference type="ARBA" id="ARBA00012601"/>
    </source>
</evidence>
<comment type="caution">
    <text evidence="10">The sequence shown here is derived from an EMBL/GenBank/DDBJ whole genome shotgun (WGS) entry which is preliminary data.</text>
</comment>
<organism evidence="10 11">
    <name type="scientific">Orbilia ellipsospora</name>
    <dbReference type="NCBI Taxonomy" id="2528407"/>
    <lineage>
        <taxon>Eukaryota</taxon>
        <taxon>Fungi</taxon>
        <taxon>Dikarya</taxon>
        <taxon>Ascomycota</taxon>
        <taxon>Pezizomycotina</taxon>
        <taxon>Orbiliomycetes</taxon>
        <taxon>Orbiliales</taxon>
        <taxon>Orbiliaceae</taxon>
        <taxon>Orbilia</taxon>
    </lineage>
</organism>
<sequence>MPTIMSKLIPFTLLVSSAFAQQPAWAQCGGQGYAGGTTCVSGYQCVYLNQWYSQCQPGAAAQTTTAKTTARTTTTSASTPTGASTSNGKLKWLGVDESVAEWGTAFPGVQGVDYTFPSTSTIATLASQGYNIFRVPFAMERMAVGSVTAPLASGYLAGYTNVINAITNSGAWAVIDPHNYGRYNGQIITDTNAFGVFWTNVANAFKNNPKVIFDINNEFNTMDQSLVVALNQAGINAIRATGATQYIFAEGNMWTGTSTWATINDSMKTLTDPLGKLIYEMHEYLNSDGSGSTGDCVSTTIGVDRITDATNWLKANGKLGVLGEFSGGANSMCYTAIKGLMDHLQANSNVWLGAIWWAAGPWWPAGTYGDFEPPNGAGYQYYNSLLKQYLP</sequence>
<keyword evidence="6 7" id="KW-0326">Glycosidase</keyword>
<evidence type="ECO:0000256" key="6">
    <source>
        <dbReference type="ARBA" id="ARBA00023295"/>
    </source>
</evidence>
<keyword evidence="4 8" id="KW-0732">Signal</keyword>
<dbReference type="Pfam" id="PF00150">
    <property type="entry name" value="Cellulase"/>
    <property type="match status" value="1"/>
</dbReference>
<gene>
    <name evidence="10" type="ORF">TWF694_006370</name>
</gene>
<dbReference type="InterPro" id="IPR017853">
    <property type="entry name" value="GH"/>
</dbReference>
<dbReference type="GO" id="GO:0005576">
    <property type="term" value="C:extracellular region"/>
    <property type="evidence" value="ECO:0007669"/>
    <property type="project" value="InterPro"/>
</dbReference>
<dbReference type="PANTHER" id="PTHR34142:SF1">
    <property type="entry name" value="GLYCOSIDE HYDROLASE FAMILY 5 DOMAIN-CONTAINING PROTEIN"/>
    <property type="match status" value="1"/>
</dbReference>
<comment type="similarity">
    <text evidence="2 7">Belongs to the glycosyl hydrolase 5 (cellulase A) family.</text>
</comment>
<evidence type="ECO:0000256" key="8">
    <source>
        <dbReference type="SAM" id="SignalP"/>
    </source>
</evidence>
<dbReference type="PANTHER" id="PTHR34142">
    <property type="entry name" value="ENDO-BETA-1,4-GLUCANASE A"/>
    <property type="match status" value="1"/>
</dbReference>
<protein>
    <recommendedName>
        <fullName evidence="3">cellulase</fullName>
        <ecNumber evidence="3">3.2.1.4</ecNumber>
    </recommendedName>
</protein>
<evidence type="ECO:0000313" key="10">
    <source>
        <dbReference type="EMBL" id="KAK6542415.1"/>
    </source>
</evidence>
<accession>A0AAV9XKV8</accession>
<evidence type="ECO:0000256" key="2">
    <source>
        <dbReference type="ARBA" id="ARBA00005641"/>
    </source>
</evidence>
<evidence type="ECO:0000256" key="4">
    <source>
        <dbReference type="ARBA" id="ARBA00022729"/>
    </source>
</evidence>
<dbReference type="EC" id="3.2.1.4" evidence="3"/>
<dbReference type="SUPFAM" id="SSF51445">
    <property type="entry name" value="(Trans)glycosidases"/>
    <property type="match status" value="1"/>
</dbReference>
<name>A0AAV9XKV8_9PEZI</name>
<dbReference type="PROSITE" id="PS51164">
    <property type="entry name" value="CBM1_2"/>
    <property type="match status" value="1"/>
</dbReference>
<dbReference type="GO" id="GO:0008810">
    <property type="term" value="F:cellulase activity"/>
    <property type="evidence" value="ECO:0007669"/>
    <property type="project" value="UniProtKB-EC"/>
</dbReference>
<keyword evidence="11" id="KW-1185">Reference proteome</keyword>
<dbReference type="SMART" id="SM00236">
    <property type="entry name" value="fCBD"/>
    <property type="match status" value="1"/>
</dbReference>
<evidence type="ECO:0000313" key="11">
    <source>
        <dbReference type="Proteomes" id="UP001365542"/>
    </source>
</evidence>
<dbReference type="Pfam" id="PF00734">
    <property type="entry name" value="CBM_1"/>
    <property type="match status" value="1"/>
</dbReference>
<feature type="chain" id="PRO_5043788068" description="cellulase" evidence="8">
    <location>
        <begin position="21"/>
        <end position="391"/>
    </location>
</feature>